<organism evidence="2">
    <name type="scientific">marine metagenome</name>
    <dbReference type="NCBI Taxonomy" id="408172"/>
    <lineage>
        <taxon>unclassified sequences</taxon>
        <taxon>metagenomes</taxon>
        <taxon>ecological metagenomes</taxon>
    </lineage>
</organism>
<keyword evidence="1" id="KW-1133">Transmembrane helix</keyword>
<sequence>HEDSSSCANRAVSPAIATKKHTVIFIDMSIFLILLILYAINHYIIIFIMIFTFNINLSSIQWQEIFNIIKKYEY</sequence>
<name>A0A381VHJ5_9ZZZZ</name>
<keyword evidence="1" id="KW-0812">Transmembrane</keyword>
<reference evidence="2" key="1">
    <citation type="submission" date="2018-05" db="EMBL/GenBank/DDBJ databases">
        <authorList>
            <person name="Lanie J.A."/>
            <person name="Ng W.-L."/>
            <person name="Kazmierczak K.M."/>
            <person name="Andrzejewski T.M."/>
            <person name="Davidsen T.M."/>
            <person name="Wayne K.J."/>
            <person name="Tettelin H."/>
            <person name="Glass J.I."/>
            <person name="Rusch D."/>
            <person name="Podicherti R."/>
            <person name="Tsui H.-C.T."/>
            <person name="Winkler M.E."/>
        </authorList>
    </citation>
    <scope>NUCLEOTIDE SEQUENCE</scope>
</reference>
<dbReference type="AlphaFoldDB" id="A0A381VHJ5"/>
<protein>
    <submittedName>
        <fullName evidence="2">Uncharacterized protein</fullName>
    </submittedName>
</protein>
<feature type="non-terminal residue" evidence="2">
    <location>
        <position position="1"/>
    </location>
</feature>
<evidence type="ECO:0000313" key="2">
    <source>
        <dbReference type="EMBL" id="SVA39684.1"/>
    </source>
</evidence>
<accession>A0A381VHJ5</accession>
<evidence type="ECO:0000256" key="1">
    <source>
        <dbReference type="SAM" id="Phobius"/>
    </source>
</evidence>
<feature type="transmembrane region" description="Helical" evidence="1">
    <location>
        <begin position="30"/>
        <end position="53"/>
    </location>
</feature>
<gene>
    <name evidence="2" type="ORF">METZ01_LOCUS92538</name>
</gene>
<keyword evidence="1" id="KW-0472">Membrane</keyword>
<dbReference type="EMBL" id="UINC01008831">
    <property type="protein sequence ID" value="SVA39684.1"/>
    <property type="molecule type" value="Genomic_DNA"/>
</dbReference>
<proteinExistence type="predicted"/>